<proteinExistence type="predicted"/>
<dbReference type="EMBL" id="JAACJN010000440">
    <property type="protein sequence ID" value="KAF5343691.1"/>
    <property type="molecule type" value="Genomic_DNA"/>
</dbReference>
<sequence length="337" mass="37942">MISPFTKTHKLSFRQCHRPTDVSPSIFRCLPVQFLMSRPFSIFRCLPVHFQTPPCSISMSPRPFSDVSPSIFRCLPVQFLMSPRPFSVFMSLFFCIHSCSLVCFIYTRKKVLPKSIPFVNLMDSHGCPSSSQTSFWSQITSSSDTLLASKDDQSVACDKYNSSQKDESSESEDDRPRLDTKCAIQGAILRQPMNILNFYLDSEHITGFTMYQVVDTEEMIIPASDSDSAVAVIQGTDIGYFSSWTEALPHVRVFGVVYSFHSSLYDAQLCFMRALLKNKVCFIYGDDILEAAVTPVIPDGMGVDSWWFLFWSFLGGSIPTIDPEPIDLDVSKIPPLV</sequence>
<evidence type="ECO:0000313" key="2">
    <source>
        <dbReference type="EMBL" id="KAF5343691.1"/>
    </source>
</evidence>
<gene>
    <name evidence="2" type="ORF">D9757_014534</name>
</gene>
<keyword evidence="1" id="KW-0812">Transmembrane</keyword>
<accession>A0A8H5FNV9</accession>
<keyword evidence="3" id="KW-1185">Reference proteome</keyword>
<keyword evidence="1" id="KW-1133">Transmembrane helix</keyword>
<evidence type="ECO:0000256" key="1">
    <source>
        <dbReference type="SAM" id="Phobius"/>
    </source>
</evidence>
<organism evidence="2 3">
    <name type="scientific">Collybiopsis confluens</name>
    <dbReference type="NCBI Taxonomy" id="2823264"/>
    <lineage>
        <taxon>Eukaryota</taxon>
        <taxon>Fungi</taxon>
        <taxon>Dikarya</taxon>
        <taxon>Basidiomycota</taxon>
        <taxon>Agaricomycotina</taxon>
        <taxon>Agaricomycetes</taxon>
        <taxon>Agaricomycetidae</taxon>
        <taxon>Agaricales</taxon>
        <taxon>Marasmiineae</taxon>
        <taxon>Omphalotaceae</taxon>
        <taxon>Collybiopsis</taxon>
    </lineage>
</organism>
<feature type="transmembrane region" description="Helical" evidence="1">
    <location>
        <begin position="86"/>
        <end position="106"/>
    </location>
</feature>
<protein>
    <submittedName>
        <fullName evidence="2">Uncharacterized protein</fullName>
    </submittedName>
</protein>
<evidence type="ECO:0000313" key="3">
    <source>
        <dbReference type="Proteomes" id="UP000518752"/>
    </source>
</evidence>
<dbReference type="Proteomes" id="UP000518752">
    <property type="component" value="Unassembled WGS sequence"/>
</dbReference>
<dbReference type="OrthoDB" id="3058940at2759"/>
<name>A0A8H5FNV9_9AGAR</name>
<reference evidence="2 3" key="1">
    <citation type="journal article" date="2020" name="ISME J.">
        <title>Uncovering the hidden diversity of litter-decomposition mechanisms in mushroom-forming fungi.</title>
        <authorList>
            <person name="Floudas D."/>
            <person name="Bentzer J."/>
            <person name="Ahren D."/>
            <person name="Johansson T."/>
            <person name="Persson P."/>
            <person name="Tunlid A."/>
        </authorList>
    </citation>
    <scope>NUCLEOTIDE SEQUENCE [LARGE SCALE GENOMIC DNA]</scope>
    <source>
        <strain evidence="2 3">CBS 406.79</strain>
    </source>
</reference>
<dbReference type="AlphaFoldDB" id="A0A8H5FNV9"/>
<comment type="caution">
    <text evidence="2">The sequence shown here is derived from an EMBL/GenBank/DDBJ whole genome shotgun (WGS) entry which is preliminary data.</text>
</comment>
<keyword evidence="1" id="KW-0472">Membrane</keyword>